<comment type="similarity">
    <text evidence="6">Belongs to the globin family.</text>
</comment>
<dbReference type="InterPro" id="IPR000971">
    <property type="entry name" value="Globin"/>
</dbReference>
<dbReference type="Pfam" id="PF00042">
    <property type="entry name" value="Globin"/>
    <property type="match status" value="1"/>
</dbReference>
<dbReference type="Gene3D" id="1.10.490.10">
    <property type="entry name" value="Globins"/>
    <property type="match status" value="1"/>
</dbReference>
<protein>
    <recommendedName>
        <fullName evidence="7">Globin domain-containing protein</fullName>
    </recommendedName>
</protein>
<evidence type="ECO:0000256" key="3">
    <source>
        <dbReference type="ARBA" id="ARBA00022621"/>
    </source>
</evidence>
<keyword evidence="3 6" id="KW-0561">Oxygen transport</keyword>
<dbReference type="OrthoDB" id="6483840at2759"/>
<evidence type="ECO:0000256" key="6">
    <source>
        <dbReference type="RuleBase" id="RU000356"/>
    </source>
</evidence>
<gene>
    <name evidence="8" type="ORF">HPB48_010607</name>
</gene>
<dbReference type="GO" id="GO:0005344">
    <property type="term" value="F:oxygen carrier activity"/>
    <property type="evidence" value="ECO:0007669"/>
    <property type="project" value="UniProtKB-KW"/>
</dbReference>
<keyword evidence="2 6" id="KW-0349">Heme</keyword>
<keyword evidence="9" id="KW-1185">Reference proteome</keyword>
<dbReference type="GO" id="GO:0019825">
    <property type="term" value="F:oxygen binding"/>
    <property type="evidence" value="ECO:0007669"/>
    <property type="project" value="InterPro"/>
</dbReference>
<evidence type="ECO:0000256" key="1">
    <source>
        <dbReference type="ARBA" id="ARBA00022448"/>
    </source>
</evidence>
<name>A0A9J6GUK6_HAELO</name>
<evidence type="ECO:0000313" key="8">
    <source>
        <dbReference type="EMBL" id="KAH9378055.1"/>
    </source>
</evidence>
<proteinExistence type="inferred from homology"/>
<dbReference type="GO" id="GO:0046872">
    <property type="term" value="F:metal ion binding"/>
    <property type="evidence" value="ECO:0007669"/>
    <property type="project" value="UniProtKB-KW"/>
</dbReference>
<evidence type="ECO:0000256" key="2">
    <source>
        <dbReference type="ARBA" id="ARBA00022617"/>
    </source>
</evidence>
<evidence type="ECO:0000256" key="5">
    <source>
        <dbReference type="ARBA" id="ARBA00023004"/>
    </source>
</evidence>
<evidence type="ECO:0000259" key="7">
    <source>
        <dbReference type="PROSITE" id="PS01033"/>
    </source>
</evidence>
<organism evidence="8 9">
    <name type="scientific">Haemaphysalis longicornis</name>
    <name type="common">Bush tick</name>
    <dbReference type="NCBI Taxonomy" id="44386"/>
    <lineage>
        <taxon>Eukaryota</taxon>
        <taxon>Metazoa</taxon>
        <taxon>Ecdysozoa</taxon>
        <taxon>Arthropoda</taxon>
        <taxon>Chelicerata</taxon>
        <taxon>Arachnida</taxon>
        <taxon>Acari</taxon>
        <taxon>Parasitiformes</taxon>
        <taxon>Ixodida</taxon>
        <taxon>Ixodoidea</taxon>
        <taxon>Ixodidae</taxon>
        <taxon>Haemaphysalinae</taxon>
        <taxon>Haemaphysalis</taxon>
    </lineage>
</organism>
<keyword evidence="4" id="KW-0479">Metal-binding</keyword>
<dbReference type="VEuPathDB" id="VectorBase:HLOH_053184"/>
<comment type="caution">
    <text evidence="8">The sequence shown here is derived from an EMBL/GenBank/DDBJ whole genome shotgun (WGS) entry which is preliminary data.</text>
</comment>
<accession>A0A9J6GUK6</accession>
<dbReference type="Proteomes" id="UP000821853">
    <property type="component" value="Unassembled WGS sequence"/>
</dbReference>
<feature type="domain" description="Globin" evidence="7">
    <location>
        <begin position="17"/>
        <end position="165"/>
    </location>
</feature>
<sequence length="179" mass="20206">MGNASRKAGDLPEEESGLTENQMKLIKDTWHRFCDRTPESGVLVFVWLFAQHPEFVELFPSFRSKPLRTFKDDPAFRAHGCAIGYHISSLVDSLGDPAQFEVLVRRNATEHLKRDGVQPHHFEVMGNCLVDLLHSQDEKRMTPAAIEAWQKLLSVSTVALPVPESISLLRYPLKIVGQS</sequence>
<dbReference type="PANTHER" id="PTHR47217">
    <property type="entry name" value="GLOBIN-LIKE PROTEIN"/>
    <property type="match status" value="1"/>
</dbReference>
<dbReference type="PROSITE" id="PS01033">
    <property type="entry name" value="GLOBIN"/>
    <property type="match status" value="1"/>
</dbReference>
<dbReference type="EMBL" id="JABSTR010000008">
    <property type="protein sequence ID" value="KAH9378055.1"/>
    <property type="molecule type" value="Genomic_DNA"/>
</dbReference>
<dbReference type="InterPro" id="IPR009050">
    <property type="entry name" value="Globin-like_sf"/>
</dbReference>
<dbReference type="CDD" id="cd01040">
    <property type="entry name" value="Mb-like"/>
    <property type="match status" value="1"/>
</dbReference>
<dbReference type="AlphaFoldDB" id="A0A9J6GUK6"/>
<keyword evidence="5" id="KW-0408">Iron</keyword>
<dbReference type="OMA" id="NSINDMV"/>
<dbReference type="InterPro" id="IPR012292">
    <property type="entry name" value="Globin/Proto"/>
</dbReference>
<evidence type="ECO:0000256" key="4">
    <source>
        <dbReference type="ARBA" id="ARBA00022723"/>
    </source>
</evidence>
<evidence type="ECO:0000313" key="9">
    <source>
        <dbReference type="Proteomes" id="UP000821853"/>
    </source>
</evidence>
<dbReference type="SUPFAM" id="SSF46458">
    <property type="entry name" value="Globin-like"/>
    <property type="match status" value="1"/>
</dbReference>
<reference evidence="8 9" key="1">
    <citation type="journal article" date="2020" name="Cell">
        <title>Large-Scale Comparative Analyses of Tick Genomes Elucidate Their Genetic Diversity and Vector Capacities.</title>
        <authorList>
            <consortium name="Tick Genome and Microbiome Consortium (TIGMIC)"/>
            <person name="Jia N."/>
            <person name="Wang J."/>
            <person name="Shi W."/>
            <person name="Du L."/>
            <person name="Sun Y."/>
            <person name="Zhan W."/>
            <person name="Jiang J.F."/>
            <person name="Wang Q."/>
            <person name="Zhang B."/>
            <person name="Ji P."/>
            <person name="Bell-Sakyi L."/>
            <person name="Cui X.M."/>
            <person name="Yuan T.T."/>
            <person name="Jiang B.G."/>
            <person name="Yang W.F."/>
            <person name="Lam T.T."/>
            <person name="Chang Q.C."/>
            <person name="Ding S.J."/>
            <person name="Wang X.J."/>
            <person name="Zhu J.G."/>
            <person name="Ruan X.D."/>
            <person name="Zhao L."/>
            <person name="Wei J.T."/>
            <person name="Ye R.Z."/>
            <person name="Que T.C."/>
            <person name="Du C.H."/>
            <person name="Zhou Y.H."/>
            <person name="Cheng J.X."/>
            <person name="Dai P.F."/>
            <person name="Guo W.B."/>
            <person name="Han X.H."/>
            <person name="Huang E.J."/>
            <person name="Li L.F."/>
            <person name="Wei W."/>
            <person name="Gao Y.C."/>
            <person name="Liu J.Z."/>
            <person name="Shao H.Z."/>
            <person name="Wang X."/>
            <person name="Wang C.C."/>
            <person name="Yang T.C."/>
            <person name="Huo Q.B."/>
            <person name="Li W."/>
            <person name="Chen H.Y."/>
            <person name="Chen S.E."/>
            <person name="Zhou L.G."/>
            <person name="Ni X.B."/>
            <person name="Tian J.H."/>
            <person name="Sheng Y."/>
            <person name="Liu T."/>
            <person name="Pan Y.S."/>
            <person name="Xia L.Y."/>
            <person name="Li J."/>
            <person name="Zhao F."/>
            <person name="Cao W.C."/>
        </authorList>
    </citation>
    <scope>NUCLEOTIDE SEQUENCE [LARGE SCALE GENOMIC DNA]</scope>
    <source>
        <strain evidence="8">HaeL-2018</strain>
    </source>
</reference>
<dbReference type="PANTHER" id="PTHR47217:SF1">
    <property type="entry name" value="GLOBIN-LIKE PROTEIN"/>
    <property type="match status" value="1"/>
</dbReference>
<dbReference type="GO" id="GO:0020037">
    <property type="term" value="F:heme binding"/>
    <property type="evidence" value="ECO:0007669"/>
    <property type="project" value="InterPro"/>
</dbReference>
<keyword evidence="1 6" id="KW-0813">Transport</keyword>
<dbReference type="InterPro" id="IPR044399">
    <property type="entry name" value="Mb-like_M"/>
</dbReference>